<dbReference type="SUPFAM" id="SSF63829">
    <property type="entry name" value="Calcium-dependent phosphotriesterase"/>
    <property type="match status" value="2"/>
</dbReference>
<dbReference type="InterPro" id="IPR005467">
    <property type="entry name" value="His_kinase_dom"/>
</dbReference>
<dbReference type="Pfam" id="PF07494">
    <property type="entry name" value="Reg_prop"/>
    <property type="match status" value="4"/>
</dbReference>
<dbReference type="PROSITE" id="PS50109">
    <property type="entry name" value="HIS_KIN"/>
    <property type="match status" value="1"/>
</dbReference>
<evidence type="ECO:0000313" key="8">
    <source>
        <dbReference type="EMBL" id="MBM6818771.1"/>
    </source>
</evidence>
<evidence type="ECO:0000313" key="9">
    <source>
        <dbReference type="Proteomes" id="UP000767334"/>
    </source>
</evidence>
<dbReference type="GO" id="GO:0016301">
    <property type="term" value="F:kinase activity"/>
    <property type="evidence" value="ECO:0007669"/>
    <property type="project" value="UniProtKB-KW"/>
</dbReference>
<dbReference type="EC" id="2.7.13.3" evidence="2"/>
<dbReference type="SUPFAM" id="SSF55874">
    <property type="entry name" value="ATPase domain of HSP90 chaperone/DNA topoisomerase II/histidine kinase"/>
    <property type="match status" value="1"/>
</dbReference>
<dbReference type="InterPro" id="IPR003661">
    <property type="entry name" value="HisK_dim/P_dom"/>
</dbReference>
<sequence length="795" mass="91149">MIDKLKKIIFIISMIIITNENLVFSDSNISNNGGINFKRITIEDGLSQTTVEYIYQDSDGYMWFGTDDGLNKYDGINFEVYKYKGEDENSISGNIIVAIIEDNDGYIWVGSNDEGVNIIDRSNDKVYRLDKEGELNSLLTSTDITVINGYDNKIFIGTNNGINIIDKDKKEIIKYLESDSSFDSDKSKIREIYIDKDKLVWIGTRDGLYTMDENYKFSNLNDIFKDNNINDRVISSVYEDSDGEIWIGLSIDGGLVRYNKDTGKVINYTSNDKNGLSYNSVKDINGDSSGNIWIATNYGLNKFNKSENKFTQYTEKEGLSNNFIYGILFDEEENPWVSTNYGVSKYDINKEKFVNFSISDGLQGNEFNGYSYFKASDGEMFFGGISGLNSFYPKDYKEREIKEKVNISKVQINGKSINFDDVIKLGRENNSIQIQYFLADYRNVSKIKYYYKMEGIDDDWISAENMNYVSYNNLFAGEYEFQVVAINSYGDMGEVESIKIIKDPPIFMSKTAFAIYLIVIAFILYRRWNRVKILNKLVEQRTEQLNNKLVENKILYEQLINQEKRKNNYFINLSHELRTPLNVILSIEQLITVLNKKDNHIDKKKLNHYMEALRGNSKRLLKLINDIIDTAKIESGMYKLDMKDNDIVYLVEELALSMKDFIESKDIELIIDPEIEEKIIECDAGEIEKCIVNVLGNAAKFTEAGGRIEVIITEENGFVNIKVKDTGIGIDKKDMKSIFDRFGQAYNKKTEEFGGSGIGLSLTKQIIELHNGELLVNSELGKGSEFTMRLPEKQP</sequence>
<evidence type="ECO:0000256" key="3">
    <source>
        <dbReference type="ARBA" id="ARBA00022553"/>
    </source>
</evidence>
<keyword evidence="6" id="KW-1133">Transmembrane helix</keyword>
<keyword evidence="6" id="KW-0472">Membrane</keyword>
<dbReference type="InterPro" id="IPR015943">
    <property type="entry name" value="WD40/YVTN_repeat-like_dom_sf"/>
</dbReference>
<gene>
    <name evidence="8" type="ORF">H6A19_05370</name>
</gene>
<dbReference type="InterPro" id="IPR036890">
    <property type="entry name" value="HATPase_C_sf"/>
</dbReference>
<dbReference type="InterPro" id="IPR036097">
    <property type="entry name" value="HisK_dim/P_sf"/>
</dbReference>
<dbReference type="PRINTS" id="PR00344">
    <property type="entry name" value="BCTRLSENSOR"/>
</dbReference>
<dbReference type="Gene3D" id="2.130.10.10">
    <property type="entry name" value="YVTN repeat-like/Quinoprotein amine dehydrogenase"/>
    <property type="match status" value="1"/>
</dbReference>
<evidence type="ECO:0000259" key="7">
    <source>
        <dbReference type="PROSITE" id="PS50109"/>
    </source>
</evidence>
<dbReference type="PANTHER" id="PTHR43547:SF2">
    <property type="entry name" value="HYBRID SIGNAL TRANSDUCTION HISTIDINE KINASE C"/>
    <property type="match status" value="1"/>
</dbReference>
<evidence type="ECO:0000256" key="4">
    <source>
        <dbReference type="ARBA" id="ARBA00022777"/>
    </source>
</evidence>
<reference evidence="8 9" key="1">
    <citation type="journal article" date="2021" name="Sci. Rep.">
        <title>The distribution of antibiotic resistance genes in chicken gut microbiota commensals.</title>
        <authorList>
            <person name="Juricova H."/>
            <person name="Matiasovicova J."/>
            <person name="Kubasova T."/>
            <person name="Cejkova D."/>
            <person name="Rychlik I."/>
        </authorList>
    </citation>
    <scope>NUCLEOTIDE SEQUENCE [LARGE SCALE GENOMIC DNA]</scope>
    <source>
        <strain evidence="8 9">An435</strain>
    </source>
</reference>
<name>A0ABS2FFM2_9CLOT</name>
<accession>A0ABS2FFM2</accession>
<evidence type="ECO:0000256" key="6">
    <source>
        <dbReference type="SAM" id="Phobius"/>
    </source>
</evidence>
<dbReference type="Pfam" id="PF00512">
    <property type="entry name" value="HisKA"/>
    <property type="match status" value="1"/>
</dbReference>
<organism evidence="8 9">
    <name type="scientific">Clostridium saudiense</name>
    <dbReference type="NCBI Taxonomy" id="1414720"/>
    <lineage>
        <taxon>Bacteria</taxon>
        <taxon>Bacillati</taxon>
        <taxon>Bacillota</taxon>
        <taxon>Clostridia</taxon>
        <taxon>Eubacteriales</taxon>
        <taxon>Clostridiaceae</taxon>
        <taxon>Clostridium</taxon>
    </lineage>
</organism>
<dbReference type="RefSeq" id="WP_195964314.1">
    <property type="nucleotide sequence ID" value="NZ_JACJLL010000022.1"/>
</dbReference>
<dbReference type="Gene3D" id="1.10.287.130">
    <property type="match status" value="1"/>
</dbReference>
<keyword evidence="6" id="KW-0812">Transmembrane</keyword>
<evidence type="ECO:0000256" key="5">
    <source>
        <dbReference type="ARBA" id="ARBA00023012"/>
    </source>
</evidence>
<dbReference type="InterPro" id="IPR013783">
    <property type="entry name" value="Ig-like_fold"/>
</dbReference>
<dbReference type="CDD" id="cd00082">
    <property type="entry name" value="HisKA"/>
    <property type="match status" value="1"/>
</dbReference>
<dbReference type="Gene3D" id="2.60.40.10">
    <property type="entry name" value="Immunoglobulins"/>
    <property type="match status" value="1"/>
</dbReference>
<keyword evidence="9" id="KW-1185">Reference proteome</keyword>
<dbReference type="InterPro" id="IPR011110">
    <property type="entry name" value="Reg_prop"/>
</dbReference>
<dbReference type="SMART" id="SM00387">
    <property type="entry name" value="HATPase_c"/>
    <property type="match status" value="1"/>
</dbReference>
<feature type="transmembrane region" description="Helical" evidence="6">
    <location>
        <begin position="506"/>
        <end position="525"/>
    </location>
</feature>
<keyword evidence="4 8" id="KW-0418">Kinase</keyword>
<comment type="caution">
    <text evidence="8">The sequence shown here is derived from an EMBL/GenBank/DDBJ whole genome shotgun (WGS) entry which is preliminary data.</text>
</comment>
<evidence type="ECO:0000256" key="2">
    <source>
        <dbReference type="ARBA" id="ARBA00012438"/>
    </source>
</evidence>
<dbReference type="SUPFAM" id="SSF47384">
    <property type="entry name" value="Homodimeric domain of signal transducing histidine kinase"/>
    <property type="match status" value="1"/>
</dbReference>
<dbReference type="InterPro" id="IPR004358">
    <property type="entry name" value="Sig_transdc_His_kin-like_C"/>
</dbReference>
<dbReference type="InterPro" id="IPR003594">
    <property type="entry name" value="HATPase_dom"/>
</dbReference>
<keyword evidence="4 8" id="KW-0808">Transferase</keyword>
<comment type="catalytic activity">
    <reaction evidence="1">
        <text>ATP + protein L-histidine = ADP + protein N-phospho-L-histidine.</text>
        <dbReference type="EC" id="2.7.13.3"/>
    </reaction>
</comment>
<dbReference type="Pfam" id="PF02518">
    <property type="entry name" value="HATPase_c"/>
    <property type="match status" value="1"/>
</dbReference>
<keyword evidence="5" id="KW-0902">Two-component regulatory system</keyword>
<proteinExistence type="predicted"/>
<dbReference type="PANTHER" id="PTHR43547">
    <property type="entry name" value="TWO-COMPONENT HISTIDINE KINASE"/>
    <property type="match status" value="1"/>
</dbReference>
<feature type="domain" description="Histidine kinase" evidence="7">
    <location>
        <begin position="572"/>
        <end position="794"/>
    </location>
</feature>
<keyword evidence="3" id="KW-0597">Phosphoprotein</keyword>
<dbReference type="EMBL" id="JACJLL010000022">
    <property type="protein sequence ID" value="MBM6818771.1"/>
    <property type="molecule type" value="Genomic_DNA"/>
</dbReference>
<evidence type="ECO:0000256" key="1">
    <source>
        <dbReference type="ARBA" id="ARBA00000085"/>
    </source>
</evidence>
<dbReference type="Pfam" id="PF07495">
    <property type="entry name" value="Y_Y_Y"/>
    <property type="match status" value="1"/>
</dbReference>
<dbReference type="Gene3D" id="3.30.565.10">
    <property type="entry name" value="Histidine kinase-like ATPase, C-terminal domain"/>
    <property type="match status" value="1"/>
</dbReference>
<dbReference type="InterPro" id="IPR011123">
    <property type="entry name" value="Y_Y_Y"/>
</dbReference>
<protein>
    <recommendedName>
        <fullName evidence="2">histidine kinase</fullName>
        <ecNumber evidence="2">2.7.13.3</ecNumber>
    </recommendedName>
</protein>
<dbReference type="SMART" id="SM00388">
    <property type="entry name" value="HisKA"/>
    <property type="match status" value="1"/>
</dbReference>
<dbReference type="Proteomes" id="UP000767334">
    <property type="component" value="Unassembled WGS sequence"/>
</dbReference>